<sequence length="26" mass="3180">MQGMHLFLLHQLINARLSCVRQYFFL</sequence>
<reference evidence="1 2" key="1">
    <citation type="submission" date="2019-05" db="EMBL/GenBank/DDBJ databases">
        <title>Another draft genome of Portunus trituberculatus and its Hox gene families provides insights of decapod evolution.</title>
        <authorList>
            <person name="Jeong J.-H."/>
            <person name="Song I."/>
            <person name="Kim S."/>
            <person name="Choi T."/>
            <person name="Kim D."/>
            <person name="Ryu S."/>
            <person name="Kim W."/>
        </authorList>
    </citation>
    <scope>NUCLEOTIDE SEQUENCE [LARGE SCALE GENOMIC DNA]</scope>
    <source>
        <tissue evidence="1">Muscle</tissue>
    </source>
</reference>
<dbReference type="AlphaFoldDB" id="A0A5B7DQ47"/>
<comment type="caution">
    <text evidence="1">The sequence shown here is derived from an EMBL/GenBank/DDBJ whole genome shotgun (WGS) entry which is preliminary data.</text>
</comment>
<evidence type="ECO:0000313" key="2">
    <source>
        <dbReference type="Proteomes" id="UP000324222"/>
    </source>
</evidence>
<accession>A0A5B7DQ47</accession>
<name>A0A5B7DQ47_PORTR</name>
<proteinExistence type="predicted"/>
<dbReference type="Proteomes" id="UP000324222">
    <property type="component" value="Unassembled WGS sequence"/>
</dbReference>
<organism evidence="1 2">
    <name type="scientific">Portunus trituberculatus</name>
    <name type="common">Swimming crab</name>
    <name type="synonym">Neptunus trituberculatus</name>
    <dbReference type="NCBI Taxonomy" id="210409"/>
    <lineage>
        <taxon>Eukaryota</taxon>
        <taxon>Metazoa</taxon>
        <taxon>Ecdysozoa</taxon>
        <taxon>Arthropoda</taxon>
        <taxon>Crustacea</taxon>
        <taxon>Multicrustacea</taxon>
        <taxon>Malacostraca</taxon>
        <taxon>Eumalacostraca</taxon>
        <taxon>Eucarida</taxon>
        <taxon>Decapoda</taxon>
        <taxon>Pleocyemata</taxon>
        <taxon>Brachyura</taxon>
        <taxon>Eubrachyura</taxon>
        <taxon>Portunoidea</taxon>
        <taxon>Portunidae</taxon>
        <taxon>Portuninae</taxon>
        <taxon>Portunus</taxon>
    </lineage>
</organism>
<evidence type="ECO:0000313" key="1">
    <source>
        <dbReference type="EMBL" id="MPC23164.1"/>
    </source>
</evidence>
<dbReference type="EMBL" id="VSRR010001173">
    <property type="protein sequence ID" value="MPC23164.1"/>
    <property type="molecule type" value="Genomic_DNA"/>
</dbReference>
<gene>
    <name evidence="1" type="ORF">E2C01_016203</name>
</gene>
<protein>
    <submittedName>
        <fullName evidence="1">Uncharacterized protein</fullName>
    </submittedName>
</protein>
<keyword evidence="2" id="KW-1185">Reference proteome</keyword>